<reference evidence="1 2" key="1">
    <citation type="submission" date="2017-11" db="EMBL/GenBank/DDBJ databases">
        <title>Sphingomonas oleivorans sp. nov., isolated from oil-contaminated soil.</title>
        <authorList>
            <person name="Wang L."/>
            <person name="Chen L."/>
        </authorList>
    </citation>
    <scope>NUCLEOTIDE SEQUENCE [LARGE SCALE GENOMIC DNA]</scope>
    <source>
        <strain evidence="1 2">K101</strain>
    </source>
</reference>
<dbReference type="Proteomes" id="UP000241206">
    <property type="component" value="Unassembled WGS sequence"/>
</dbReference>
<evidence type="ECO:0000313" key="2">
    <source>
        <dbReference type="Proteomes" id="UP000241206"/>
    </source>
</evidence>
<proteinExistence type="predicted"/>
<name>A0A2T4I7J6_9SPHN</name>
<evidence type="ECO:0000313" key="1">
    <source>
        <dbReference type="EMBL" id="PTD27281.1"/>
    </source>
</evidence>
<sequence>MVMLSLINLGGCAASEQNDRAAAVPTLRQLCSREAARASYGFPDRAEPFQSGGAAKAAGASTGAMIGQALAERRIFKACMAEHKNVE</sequence>
<comment type="caution">
    <text evidence="1">The sequence shown here is derived from an EMBL/GenBank/DDBJ whole genome shotgun (WGS) entry which is preliminary data.</text>
</comment>
<protein>
    <submittedName>
        <fullName evidence="1">Uncharacterized protein</fullName>
    </submittedName>
</protein>
<gene>
    <name evidence="1" type="ORF">CV103_01865</name>
</gene>
<dbReference type="EMBL" id="PHHF01000008">
    <property type="protein sequence ID" value="PTD27281.1"/>
    <property type="molecule type" value="Genomic_DNA"/>
</dbReference>
<keyword evidence="2" id="KW-1185">Reference proteome</keyword>
<accession>A0A2T4I7J6</accession>
<dbReference type="AlphaFoldDB" id="A0A2T4I7J6"/>
<organism evidence="1 2">
    <name type="scientific">Edaphosphingomonas fennica</name>
    <dbReference type="NCBI Taxonomy" id="114404"/>
    <lineage>
        <taxon>Bacteria</taxon>
        <taxon>Pseudomonadati</taxon>
        <taxon>Pseudomonadota</taxon>
        <taxon>Alphaproteobacteria</taxon>
        <taxon>Sphingomonadales</taxon>
        <taxon>Rhizorhabdaceae</taxon>
        <taxon>Edaphosphingomonas</taxon>
    </lineage>
</organism>